<organism evidence="1 2">
    <name type="scientific">Aromia moschata</name>
    <dbReference type="NCBI Taxonomy" id="1265417"/>
    <lineage>
        <taxon>Eukaryota</taxon>
        <taxon>Metazoa</taxon>
        <taxon>Ecdysozoa</taxon>
        <taxon>Arthropoda</taxon>
        <taxon>Hexapoda</taxon>
        <taxon>Insecta</taxon>
        <taxon>Pterygota</taxon>
        <taxon>Neoptera</taxon>
        <taxon>Endopterygota</taxon>
        <taxon>Coleoptera</taxon>
        <taxon>Polyphaga</taxon>
        <taxon>Cucujiformia</taxon>
        <taxon>Chrysomeloidea</taxon>
        <taxon>Cerambycidae</taxon>
        <taxon>Cerambycinae</taxon>
        <taxon>Callichromatini</taxon>
        <taxon>Aromia</taxon>
    </lineage>
</organism>
<sequence length="225" mass="26060">MVIPELPRMLILGQDFWIKMGIVPDLRSKEWHFSDHPEVFSLQQVRDKTVLTKMEQMRLQAVIEQNIALMGVPFTAVTDHYSLKWLHNLKDSSRTLTALGCQIATFIERAKIISCQMPCQEQFPVIDAVEHNDAEKIILDRWYQKMVQNVQEHPLKYRSWRVSDVHQCDLFPYFVIYGVKSNVKSLNAFPIPTLLRDHRQPPQKDDQPAAAADSPAFFKACGLQQ</sequence>
<comment type="caution">
    <text evidence="1">The sequence shown here is derived from an EMBL/GenBank/DDBJ whole genome shotgun (WGS) entry which is preliminary data.</text>
</comment>
<accession>A0AAV8YBM5</accession>
<evidence type="ECO:0000313" key="2">
    <source>
        <dbReference type="Proteomes" id="UP001162162"/>
    </source>
</evidence>
<dbReference type="AlphaFoldDB" id="A0AAV8YBM5"/>
<protein>
    <recommendedName>
        <fullName evidence="3">Reverse transcriptase RNase H-like domain-containing protein</fullName>
    </recommendedName>
</protein>
<evidence type="ECO:0000313" key="1">
    <source>
        <dbReference type="EMBL" id="KAJ8948944.1"/>
    </source>
</evidence>
<proteinExistence type="predicted"/>
<reference evidence="1" key="1">
    <citation type="journal article" date="2023" name="Insect Mol. Biol.">
        <title>Genome sequencing provides insights into the evolution of gene families encoding plant cell wall-degrading enzymes in longhorned beetles.</title>
        <authorList>
            <person name="Shin N.R."/>
            <person name="Okamura Y."/>
            <person name="Kirsch R."/>
            <person name="Pauchet Y."/>
        </authorList>
    </citation>
    <scope>NUCLEOTIDE SEQUENCE</scope>
    <source>
        <strain evidence="1">AMC_N1</strain>
    </source>
</reference>
<keyword evidence="2" id="KW-1185">Reference proteome</keyword>
<dbReference type="Proteomes" id="UP001162162">
    <property type="component" value="Unassembled WGS sequence"/>
</dbReference>
<name>A0AAV8YBM5_9CUCU</name>
<evidence type="ECO:0008006" key="3">
    <source>
        <dbReference type="Google" id="ProtNLM"/>
    </source>
</evidence>
<dbReference type="EMBL" id="JAPWTK010000126">
    <property type="protein sequence ID" value="KAJ8948944.1"/>
    <property type="molecule type" value="Genomic_DNA"/>
</dbReference>
<gene>
    <name evidence="1" type="ORF">NQ318_022966</name>
</gene>